<reference evidence="2 3" key="1">
    <citation type="submission" date="2023-07" db="EMBL/GenBank/DDBJ databases">
        <title>Sequencing the genomes of 1000 actinobacteria strains.</title>
        <authorList>
            <person name="Klenk H.-P."/>
        </authorList>
    </citation>
    <scope>NUCLEOTIDE SEQUENCE [LARGE SCALE GENOMIC DNA]</scope>
    <source>
        <strain evidence="2 3">DSM 45805</strain>
    </source>
</reference>
<dbReference type="Pfam" id="PF09861">
    <property type="entry name" value="Lar_N"/>
    <property type="match status" value="1"/>
</dbReference>
<evidence type="ECO:0000313" key="2">
    <source>
        <dbReference type="EMBL" id="MDQ0381046.1"/>
    </source>
</evidence>
<accession>A0ABU0F0F4</accession>
<dbReference type="PANTHER" id="PTHR33171:SF17">
    <property type="entry name" value="LARA-LIKE N-TERMINAL DOMAIN-CONTAINING PROTEIN"/>
    <property type="match status" value="1"/>
</dbReference>
<protein>
    <submittedName>
        <fullName evidence="2">Nickel-dependent lactate racemase</fullName>
    </submittedName>
</protein>
<sequence>MTSVYGANVADVHHISLIGREGDFRAVAVGTPGCRELSRRFARRRWSARTTTHTLRPRTSGICSATNADAARSCPLPLLLSALHEQLTGRASRVTVVVALGTHAAMDQARLTAWLGCPAGAIGERYPGVEVRNHEWWDPTTFVTVGHIAAERIGELSGGPLRRGVDVRVNRAVVEHDVTIIVGPVLPHEVAGFSGGNEYLFPGLSGPEVIDVSHWLGALITSRDIIGSAAPRRCAR</sequence>
<dbReference type="EMBL" id="JAUSUT010000001">
    <property type="protein sequence ID" value="MDQ0381046.1"/>
    <property type="molecule type" value="Genomic_DNA"/>
</dbReference>
<proteinExistence type="predicted"/>
<gene>
    <name evidence="2" type="ORF">FB470_005040</name>
</gene>
<keyword evidence="3" id="KW-1185">Reference proteome</keyword>
<feature type="domain" description="LarA-like N-terminal" evidence="1">
    <location>
        <begin position="68"/>
        <end position="218"/>
    </location>
</feature>
<comment type="caution">
    <text evidence="2">The sequence shown here is derived from an EMBL/GenBank/DDBJ whole genome shotgun (WGS) entry which is preliminary data.</text>
</comment>
<evidence type="ECO:0000259" key="1">
    <source>
        <dbReference type="Pfam" id="PF09861"/>
    </source>
</evidence>
<dbReference type="InterPro" id="IPR018657">
    <property type="entry name" value="LarA-like_N"/>
</dbReference>
<organism evidence="2 3">
    <name type="scientific">Amycolatopsis thermophila</name>
    <dbReference type="NCBI Taxonomy" id="206084"/>
    <lineage>
        <taxon>Bacteria</taxon>
        <taxon>Bacillati</taxon>
        <taxon>Actinomycetota</taxon>
        <taxon>Actinomycetes</taxon>
        <taxon>Pseudonocardiales</taxon>
        <taxon>Pseudonocardiaceae</taxon>
        <taxon>Amycolatopsis</taxon>
    </lineage>
</organism>
<dbReference type="InterPro" id="IPR048068">
    <property type="entry name" value="LarA-like"/>
</dbReference>
<evidence type="ECO:0000313" key="3">
    <source>
        <dbReference type="Proteomes" id="UP001229651"/>
    </source>
</evidence>
<dbReference type="RefSeq" id="WP_306995407.1">
    <property type="nucleotide sequence ID" value="NZ_JAUSUT010000001.1"/>
</dbReference>
<dbReference type="Proteomes" id="UP001229651">
    <property type="component" value="Unassembled WGS sequence"/>
</dbReference>
<dbReference type="Gene3D" id="3.40.50.11440">
    <property type="match status" value="1"/>
</dbReference>
<dbReference type="PANTHER" id="PTHR33171">
    <property type="entry name" value="LAR_N DOMAIN-CONTAINING PROTEIN"/>
    <property type="match status" value="1"/>
</dbReference>
<name>A0ABU0F0F4_9PSEU</name>